<dbReference type="Gene3D" id="3.40.720.10">
    <property type="entry name" value="Alkaline Phosphatase, subunit A"/>
    <property type="match status" value="1"/>
</dbReference>
<name>B6BU02_9PROT</name>
<gene>
    <name evidence="9" type="ORF">KB13_1140</name>
</gene>
<comment type="subcellular location">
    <subcellularLocation>
        <location evidence="1">Cell membrane</location>
        <topology evidence="1">Multi-pass membrane protein</topology>
    </subcellularLocation>
</comment>
<keyword evidence="4 7" id="KW-0812">Transmembrane</keyword>
<feature type="transmembrane region" description="Helical" evidence="7">
    <location>
        <begin position="34"/>
        <end position="51"/>
    </location>
</feature>
<keyword evidence="3" id="KW-0808">Transferase</keyword>
<dbReference type="EMBL" id="DS995299">
    <property type="protein sequence ID" value="EDZ65008.1"/>
    <property type="molecule type" value="Genomic_DNA"/>
</dbReference>
<dbReference type="InterPro" id="IPR040423">
    <property type="entry name" value="PEA_transferase"/>
</dbReference>
<feature type="transmembrane region" description="Helical" evidence="7">
    <location>
        <begin position="108"/>
        <end position="129"/>
    </location>
</feature>
<organism evidence="9 10">
    <name type="scientific">beta proteobacterium KB13</name>
    <dbReference type="NCBI Taxonomy" id="314607"/>
    <lineage>
        <taxon>Bacteria</taxon>
        <taxon>Pseudomonadati</taxon>
        <taxon>Pseudomonadota</taxon>
        <taxon>Betaproteobacteria</taxon>
        <taxon>Nitrosomonadales</taxon>
        <taxon>OM43 clade</taxon>
    </lineage>
</organism>
<evidence type="ECO:0000313" key="9">
    <source>
        <dbReference type="EMBL" id="EDZ65008.1"/>
    </source>
</evidence>
<feature type="transmembrane region" description="Helical" evidence="7">
    <location>
        <begin position="58"/>
        <end position="79"/>
    </location>
</feature>
<evidence type="ECO:0000256" key="4">
    <source>
        <dbReference type="ARBA" id="ARBA00022692"/>
    </source>
</evidence>
<dbReference type="NCBIfam" id="NF007933">
    <property type="entry name" value="PRK10649.1"/>
    <property type="match status" value="1"/>
</dbReference>
<evidence type="ECO:0000256" key="5">
    <source>
        <dbReference type="ARBA" id="ARBA00022989"/>
    </source>
</evidence>
<feature type="transmembrane region" description="Helical" evidence="7">
    <location>
        <begin position="141"/>
        <end position="160"/>
    </location>
</feature>
<evidence type="ECO:0000313" key="10">
    <source>
        <dbReference type="Proteomes" id="UP000004188"/>
    </source>
</evidence>
<keyword evidence="2" id="KW-1003">Cell membrane</keyword>
<accession>B6BU02</accession>
<evidence type="ECO:0000259" key="8">
    <source>
        <dbReference type="Pfam" id="PF00884"/>
    </source>
</evidence>
<feature type="domain" description="Sulfatase N-terminal" evidence="8">
    <location>
        <begin position="226"/>
        <end position="482"/>
    </location>
</feature>
<evidence type="ECO:0000256" key="2">
    <source>
        <dbReference type="ARBA" id="ARBA00022475"/>
    </source>
</evidence>
<dbReference type="SUPFAM" id="SSF53649">
    <property type="entry name" value="Alkaline phosphatase-like"/>
    <property type="match status" value="1"/>
</dbReference>
<dbReference type="PANTHER" id="PTHR30443">
    <property type="entry name" value="INNER MEMBRANE PROTEIN"/>
    <property type="match status" value="1"/>
</dbReference>
<dbReference type="eggNOG" id="COG2194">
    <property type="taxonomic scope" value="Bacteria"/>
</dbReference>
<dbReference type="Proteomes" id="UP000004188">
    <property type="component" value="Unassembled WGS sequence"/>
</dbReference>
<evidence type="ECO:0000256" key="7">
    <source>
        <dbReference type="SAM" id="Phobius"/>
    </source>
</evidence>
<dbReference type="GO" id="GO:0005886">
    <property type="term" value="C:plasma membrane"/>
    <property type="evidence" value="ECO:0007669"/>
    <property type="project" value="UniProtKB-SubCell"/>
</dbReference>
<evidence type="ECO:0000256" key="6">
    <source>
        <dbReference type="ARBA" id="ARBA00023136"/>
    </source>
</evidence>
<protein>
    <submittedName>
        <fullName evidence="9">Sulfatase</fullName>
    </submittedName>
</protein>
<dbReference type="Pfam" id="PF00884">
    <property type="entry name" value="Sulfatase"/>
    <property type="match status" value="1"/>
</dbReference>
<dbReference type="InterPro" id="IPR058130">
    <property type="entry name" value="PEA_transf_C"/>
</dbReference>
<keyword evidence="10" id="KW-1185">Reference proteome</keyword>
<evidence type="ECO:0000256" key="1">
    <source>
        <dbReference type="ARBA" id="ARBA00004651"/>
    </source>
</evidence>
<dbReference type="PANTHER" id="PTHR30443:SF2">
    <property type="entry name" value="PHOSPHOETHANOLAMINE TRANSFERASE EPTC"/>
    <property type="match status" value="1"/>
</dbReference>
<evidence type="ECO:0000256" key="3">
    <source>
        <dbReference type="ARBA" id="ARBA00022679"/>
    </source>
</evidence>
<dbReference type="HOGENOM" id="CLU_018534_3_3_4"/>
<reference evidence="10" key="1">
    <citation type="journal article" date="2012" name="Stand. Genomic Sci.">
        <title>Genome sequence of strain HIMB624, a cultured representative from the OM43 clade of marine Betaproteobacteria.</title>
        <authorList>
            <person name="Huggett M.J."/>
            <person name="Hayakawa D.H."/>
            <person name="Rappe M.S."/>
        </authorList>
    </citation>
    <scope>NUCLEOTIDE SEQUENCE [LARGE SCALE GENOMIC DNA]</scope>
    <source>
        <strain evidence="10">KB13</strain>
    </source>
</reference>
<dbReference type="GO" id="GO:0016776">
    <property type="term" value="F:phosphotransferase activity, phosphate group as acceptor"/>
    <property type="evidence" value="ECO:0007669"/>
    <property type="project" value="TreeGrafter"/>
</dbReference>
<dbReference type="InterPro" id="IPR017850">
    <property type="entry name" value="Alkaline_phosphatase_core_sf"/>
</dbReference>
<keyword evidence="5 7" id="KW-1133">Transmembrane helix</keyword>
<proteinExistence type="predicted"/>
<dbReference type="GO" id="GO:0009244">
    <property type="term" value="P:lipopolysaccharide core region biosynthetic process"/>
    <property type="evidence" value="ECO:0007669"/>
    <property type="project" value="TreeGrafter"/>
</dbReference>
<dbReference type="STRING" id="314607.KB13_1140"/>
<dbReference type="AlphaFoldDB" id="B6BU02"/>
<feature type="transmembrane region" description="Helical" evidence="7">
    <location>
        <begin position="7"/>
        <end position="28"/>
    </location>
</feature>
<dbReference type="CDD" id="cd16017">
    <property type="entry name" value="LptA"/>
    <property type="match status" value="1"/>
</dbReference>
<dbReference type="InterPro" id="IPR000917">
    <property type="entry name" value="Sulfatase_N"/>
</dbReference>
<sequence length="557" mass="64933">MAKRLLLIYIFFIFITGAAQFYLSFFYYSNYESVRDILAIALLWALPVILFPNRARKVTLFMGVPFILLALPSVFYAIIYKQELTQSLFFIIFESNIAESKEYLENYLSLNVVVLISIYLIACFSLWKFIKDFEISNKRKIIFTCLILALVFASPVKKWIKRGSFSAFTKNVHEHMGVASPYQLIGAYIDYQREVEVVARNLNELNKNQSVEGLVKNDDFADSAHVIVIGEATSRLHMSLYGYKRKTNPKLRSIKNELKIFTNVFSSRPNTIESLSQVLTFADQQNPDLYKSKASLMSVLKQAGYKVYWISNQQTLTTRNTMLTSFAKQADEQFFLNNARNQNSYSFDEKVLGPYKEILKNENEKKIIIVHLLGTHMSYKYRYPESYKFFIDDTSLNQKIPKDKVERINHYDNAVLYNDHVVHELIDILKKSKINNSSLVYFSDHGEEVYDVHDHQFQGRNEAHPTIGMYAVPFFFWVGQNEYLNSKFTDPSMFIRQYSLSDFIYTYTDFLDIKFNDFISHQSILSSDFLEDNIIVGNPYLKEMSKLNGTEHIIESH</sequence>
<keyword evidence="6 7" id="KW-0472">Membrane</keyword>